<keyword evidence="2" id="KW-0479">Metal-binding</keyword>
<dbReference type="OrthoDB" id="186995at2157"/>
<dbReference type="EMBL" id="CP040330">
    <property type="protein sequence ID" value="QCS43427.1"/>
    <property type="molecule type" value="Genomic_DNA"/>
</dbReference>
<proteinExistence type="predicted"/>
<name>A0A4P8WIX9_9EURY</name>
<keyword evidence="3" id="KW-0249">Electron transport</keyword>
<evidence type="ECO:0000256" key="4">
    <source>
        <dbReference type="ARBA" id="ARBA00023008"/>
    </source>
</evidence>
<evidence type="ECO:0000313" key="8">
    <source>
        <dbReference type="Proteomes" id="UP000302218"/>
    </source>
</evidence>
<feature type="domain" description="Blue (type 1) copper" evidence="6">
    <location>
        <begin position="78"/>
        <end position="174"/>
    </location>
</feature>
<feature type="region of interest" description="Disordered" evidence="5">
    <location>
        <begin position="209"/>
        <end position="241"/>
    </location>
</feature>
<reference evidence="8" key="1">
    <citation type="submission" date="2019-05" db="EMBL/GenBank/DDBJ databases">
        <title>Genome sequence and methylation pattern of the halophilic Archaeon Natrinema versiforme BOL5-4.</title>
        <authorList>
            <person name="DasSarma P."/>
            <person name="Anton B.P."/>
            <person name="DasSarma S.L."/>
            <person name="Martinez F.L."/>
            <person name="Guzman D."/>
            <person name="Roberts R.J."/>
            <person name="DasSarma S."/>
        </authorList>
    </citation>
    <scope>NUCLEOTIDE SEQUENCE [LARGE SCALE GENOMIC DNA]</scope>
    <source>
        <strain evidence="8">BOL5-4</strain>
    </source>
</reference>
<sequence>MDTSNPTRRRLLASGGSGLAVGLAGCLGGSDDTAEENEDDPGDETPDVGNESDDGDDTHEHDHDTDHEIGQPVSEITVEMTTNDAGKHFVPHVVHVEPGGTVEWVLKRGSHDTTAYHPDVYNGQQRIPDEAEPWASDHLSDDGDTFTRTFDIEGVYDYVCAPHERDGMVGTVVVGWPDPEGQPGLEPPADDRPDAAVEGLERYNEQVREVLEAGPDGQSGDGHGDGGGHDHDHSGGSDHGH</sequence>
<gene>
    <name evidence="7" type="ORF">FEJ81_14100</name>
</gene>
<dbReference type="GO" id="GO:0005507">
    <property type="term" value="F:copper ion binding"/>
    <property type="evidence" value="ECO:0007669"/>
    <property type="project" value="InterPro"/>
</dbReference>
<dbReference type="Gene3D" id="2.60.40.420">
    <property type="entry name" value="Cupredoxins - blue copper proteins"/>
    <property type="match status" value="1"/>
</dbReference>
<dbReference type="Pfam" id="PF00127">
    <property type="entry name" value="Copper-bind"/>
    <property type="match status" value="1"/>
</dbReference>
<dbReference type="Proteomes" id="UP000302218">
    <property type="component" value="Chromosome"/>
</dbReference>
<accession>A0A4P8WIX9</accession>
<evidence type="ECO:0000313" key="7">
    <source>
        <dbReference type="EMBL" id="QCS43427.1"/>
    </source>
</evidence>
<dbReference type="KEGG" id="nvr:FEJ81_14100"/>
<dbReference type="GO" id="GO:0009055">
    <property type="term" value="F:electron transfer activity"/>
    <property type="evidence" value="ECO:0007669"/>
    <property type="project" value="InterPro"/>
</dbReference>
<dbReference type="InterPro" id="IPR008972">
    <property type="entry name" value="Cupredoxin"/>
</dbReference>
<organism evidence="7 8">
    <name type="scientific">Natrinema versiforme</name>
    <dbReference type="NCBI Taxonomy" id="88724"/>
    <lineage>
        <taxon>Archaea</taxon>
        <taxon>Methanobacteriati</taxon>
        <taxon>Methanobacteriota</taxon>
        <taxon>Stenosarchaea group</taxon>
        <taxon>Halobacteria</taxon>
        <taxon>Halobacteriales</taxon>
        <taxon>Natrialbaceae</taxon>
        <taxon>Natrinema</taxon>
    </lineage>
</organism>
<dbReference type="PROSITE" id="PS00196">
    <property type="entry name" value="COPPER_BLUE"/>
    <property type="match status" value="1"/>
</dbReference>
<protein>
    <recommendedName>
        <fullName evidence="6">Blue (type 1) copper domain-containing protein</fullName>
    </recommendedName>
</protein>
<feature type="compositionally biased region" description="Acidic residues" evidence="5">
    <location>
        <begin position="32"/>
        <end position="57"/>
    </location>
</feature>
<dbReference type="GeneID" id="40266427"/>
<dbReference type="RefSeq" id="WP_138245885.1">
    <property type="nucleotide sequence ID" value="NZ_CP040330.1"/>
</dbReference>
<dbReference type="PROSITE" id="PS51318">
    <property type="entry name" value="TAT"/>
    <property type="match status" value="1"/>
</dbReference>
<dbReference type="AlphaFoldDB" id="A0A4P8WIX9"/>
<evidence type="ECO:0000256" key="1">
    <source>
        <dbReference type="ARBA" id="ARBA00022448"/>
    </source>
</evidence>
<evidence type="ECO:0000256" key="2">
    <source>
        <dbReference type="ARBA" id="ARBA00022723"/>
    </source>
</evidence>
<evidence type="ECO:0000256" key="3">
    <source>
        <dbReference type="ARBA" id="ARBA00022982"/>
    </source>
</evidence>
<feature type="compositionally biased region" description="Basic and acidic residues" evidence="5">
    <location>
        <begin position="222"/>
        <end position="241"/>
    </location>
</feature>
<dbReference type="InterPro" id="IPR000923">
    <property type="entry name" value="BlueCu_1"/>
</dbReference>
<feature type="region of interest" description="Disordered" evidence="5">
    <location>
        <begin position="1"/>
        <end position="72"/>
    </location>
</feature>
<keyword evidence="1" id="KW-0813">Transport</keyword>
<feature type="compositionally biased region" description="Basic and acidic residues" evidence="5">
    <location>
        <begin position="58"/>
        <end position="69"/>
    </location>
</feature>
<dbReference type="InterPro" id="IPR028871">
    <property type="entry name" value="BlueCu_1_BS"/>
</dbReference>
<dbReference type="InterPro" id="IPR006311">
    <property type="entry name" value="TAT_signal"/>
</dbReference>
<feature type="region of interest" description="Disordered" evidence="5">
    <location>
        <begin position="175"/>
        <end position="194"/>
    </location>
</feature>
<evidence type="ECO:0000256" key="5">
    <source>
        <dbReference type="SAM" id="MobiDB-lite"/>
    </source>
</evidence>
<evidence type="ECO:0000259" key="6">
    <source>
        <dbReference type="Pfam" id="PF00127"/>
    </source>
</evidence>
<keyword evidence="4" id="KW-0186">Copper</keyword>
<dbReference type="SUPFAM" id="SSF49503">
    <property type="entry name" value="Cupredoxins"/>
    <property type="match status" value="1"/>
</dbReference>